<dbReference type="PANTHER" id="PTHR30133:SF2">
    <property type="entry name" value="ARGININE ABC TRANSPORTER PERMEASE PROTEIN ARTQ"/>
    <property type="match status" value="1"/>
</dbReference>
<keyword evidence="4 5" id="KW-0472">Membrane</keyword>
<dbReference type="GO" id="GO:0005886">
    <property type="term" value="C:plasma membrane"/>
    <property type="evidence" value="ECO:0007669"/>
    <property type="project" value="UniProtKB-SubCell"/>
</dbReference>
<dbReference type="OrthoDB" id="9815029at2"/>
<dbReference type="EMBL" id="FWFW01000006">
    <property type="protein sequence ID" value="SLN46164.1"/>
    <property type="molecule type" value="Genomic_DNA"/>
</dbReference>
<evidence type="ECO:0000256" key="4">
    <source>
        <dbReference type="ARBA" id="ARBA00023136"/>
    </source>
</evidence>
<gene>
    <name evidence="7" type="primary">artQ</name>
    <name evidence="7" type="ORF">PAM7971_02247</name>
</gene>
<dbReference type="Pfam" id="PF00528">
    <property type="entry name" value="BPD_transp_1"/>
    <property type="match status" value="1"/>
</dbReference>
<dbReference type="Gene3D" id="1.10.3720.10">
    <property type="entry name" value="MetI-like"/>
    <property type="match status" value="1"/>
</dbReference>
<feature type="transmembrane region" description="Helical" evidence="5">
    <location>
        <begin position="248"/>
        <end position="269"/>
    </location>
</feature>
<feature type="domain" description="ABC transmembrane type-1" evidence="6">
    <location>
        <begin position="29"/>
        <end position="269"/>
    </location>
</feature>
<keyword evidence="5" id="KW-0813">Transport</keyword>
<accession>A0A1Y5SVS1</accession>
<comment type="subcellular location">
    <subcellularLocation>
        <location evidence="1 5">Cell membrane</location>
        <topology evidence="1 5">Multi-pass membrane protein</topology>
    </subcellularLocation>
</comment>
<keyword evidence="3 5" id="KW-1133">Transmembrane helix</keyword>
<dbReference type="PROSITE" id="PS50928">
    <property type="entry name" value="ABC_TM1"/>
    <property type="match status" value="1"/>
</dbReference>
<dbReference type="GO" id="GO:0055085">
    <property type="term" value="P:transmembrane transport"/>
    <property type="evidence" value="ECO:0007669"/>
    <property type="project" value="InterPro"/>
</dbReference>
<comment type="similarity">
    <text evidence="5">Belongs to the binding-protein-dependent transport system permease family.</text>
</comment>
<dbReference type="Proteomes" id="UP000193307">
    <property type="component" value="Unassembled WGS sequence"/>
</dbReference>
<keyword evidence="2 5" id="KW-0812">Transmembrane</keyword>
<dbReference type="SUPFAM" id="SSF161098">
    <property type="entry name" value="MetI-like"/>
    <property type="match status" value="1"/>
</dbReference>
<evidence type="ECO:0000313" key="8">
    <source>
        <dbReference type="Proteomes" id="UP000193307"/>
    </source>
</evidence>
<dbReference type="InterPro" id="IPR000515">
    <property type="entry name" value="MetI-like"/>
</dbReference>
<reference evidence="7 8" key="1">
    <citation type="submission" date="2017-03" db="EMBL/GenBank/DDBJ databases">
        <authorList>
            <person name="Afonso C.L."/>
            <person name="Miller P.J."/>
            <person name="Scott M.A."/>
            <person name="Spackman E."/>
            <person name="Goraichik I."/>
            <person name="Dimitrov K.M."/>
            <person name="Suarez D.L."/>
            <person name="Swayne D.E."/>
        </authorList>
    </citation>
    <scope>NUCLEOTIDE SEQUENCE [LARGE SCALE GENOMIC DNA]</scope>
    <source>
        <strain evidence="7 8">CECT 7971</strain>
    </source>
</reference>
<dbReference type="RefSeq" id="WP_085849378.1">
    <property type="nucleotide sequence ID" value="NZ_FNZV01000005.1"/>
</dbReference>
<evidence type="ECO:0000256" key="5">
    <source>
        <dbReference type="RuleBase" id="RU363032"/>
    </source>
</evidence>
<dbReference type="STRING" id="658057.SAMN04488032_10578"/>
<dbReference type="InterPro" id="IPR035906">
    <property type="entry name" value="MetI-like_sf"/>
</dbReference>
<protein>
    <submittedName>
        <fullName evidence="7">Arginine ABC transporter permease protein ArtQ</fullName>
    </submittedName>
</protein>
<feature type="transmembrane region" description="Helical" evidence="5">
    <location>
        <begin position="205"/>
        <end position="228"/>
    </location>
</feature>
<dbReference type="PANTHER" id="PTHR30133">
    <property type="entry name" value="CATIONIC AMINO ACID TRANSPORTER, MEMBRANE COMPONENT"/>
    <property type="match status" value="1"/>
</dbReference>
<evidence type="ECO:0000256" key="3">
    <source>
        <dbReference type="ARBA" id="ARBA00022989"/>
    </source>
</evidence>
<name>A0A1Y5SVS1_9RHOB</name>
<dbReference type="CDD" id="cd06261">
    <property type="entry name" value="TM_PBP2"/>
    <property type="match status" value="1"/>
</dbReference>
<evidence type="ECO:0000313" key="7">
    <source>
        <dbReference type="EMBL" id="SLN46164.1"/>
    </source>
</evidence>
<dbReference type="InterPro" id="IPR051613">
    <property type="entry name" value="ABC_transp_permease_HisMQ"/>
</dbReference>
<dbReference type="AlphaFoldDB" id="A0A1Y5SVS1"/>
<evidence type="ECO:0000259" key="6">
    <source>
        <dbReference type="PROSITE" id="PS50928"/>
    </source>
</evidence>
<feature type="transmembrane region" description="Helical" evidence="5">
    <location>
        <begin position="69"/>
        <end position="92"/>
    </location>
</feature>
<organism evidence="7 8">
    <name type="scientific">Pacificibacter marinus</name>
    <dbReference type="NCBI Taxonomy" id="658057"/>
    <lineage>
        <taxon>Bacteria</taxon>
        <taxon>Pseudomonadati</taxon>
        <taxon>Pseudomonadota</taxon>
        <taxon>Alphaproteobacteria</taxon>
        <taxon>Rhodobacterales</taxon>
        <taxon>Roseobacteraceae</taxon>
        <taxon>Pacificibacter</taxon>
    </lineage>
</organism>
<feature type="transmembrane region" description="Helical" evidence="5">
    <location>
        <begin position="33"/>
        <end position="57"/>
    </location>
</feature>
<feature type="transmembrane region" description="Helical" evidence="5">
    <location>
        <begin position="138"/>
        <end position="161"/>
    </location>
</feature>
<sequence length="292" mass="32619">MFTSCTDPSTLDGLNWLACYLTTGKHVLFYKSFFVVLTLLAVTAPLALGVGFLGAVVSRSKHAPLRWIGTLYTSMVRGVPDIVFFLFVPLAMDQGFEWVRHKTLCRDWSEPIRQGNDFLVCSAAKLPLGSAPQSVHEIYGFALAVLAFAVVFGAFAANVLAGAMKAVPRAQMETAEAYGMSPRQSFWRIMVPQMWIYALPGLSNLWMVLIKATPLLFLLGVEDIVYWARELGGAKTSHFTYPHPDWRLWYFLGLLVFYLGFTKLSEIVLARITTRLSRGQATMAGEQMRKDT</sequence>
<evidence type="ECO:0000256" key="1">
    <source>
        <dbReference type="ARBA" id="ARBA00004651"/>
    </source>
</evidence>
<evidence type="ECO:0000256" key="2">
    <source>
        <dbReference type="ARBA" id="ARBA00022692"/>
    </source>
</evidence>
<proteinExistence type="inferred from homology"/>
<keyword evidence="8" id="KW-1185">Reference proteome</keyword>